<keyword evidence="5" id="KW-0489">Methyltransferase</keyword>
<keyword evidence="6" id="KW-0808">Transferase</keyword>
<evidence type="ECO:0000256" key="8">
    <source>
        <dbReference type="ARBA" id="ARBA00032526"/>
    </source>
</evidence>
<protein>
    <recommendedName>
        <fullName evidence="4">[phosphatase 2A protein]-leucine-carboxy methyltransferase</fullName>
        <ecNumber evidence="4">2.1.1.233</ecNumber>
    </recommendedName>
    <alternativeName>
        <fullName evidence="8">[Phosphatase 2A protein]-leucine-carboxy methyltransferase 1</fullName>
    </alternativeName>
</protein>
<dbReference type="GO" id="GO:0032259">
    <property type="term" value="P:methylation"/>
    <property type="evidence" value="ECO:0007669"/>
    <property type="project" value="UniProtKB-KW"/>
</dbReference>
<comment type="caution">
    <text evidence="11">The sequence shown here is derived from an EMBL/GenBank/DDBJ whole genome shotgun (WGS) entry which is preliminary data.</text>
</comment>
<feature type="region of interest" description="Disordered" evidence="10">
    <location>
        <begin position="1"/>
        <end position="31"/>
    </location>
</feature>
<feature type="binding site" evidence="9">
    <location>
        <begin position="176"/>
        <end position="177"/>
    </location>
    <ligand>
        <name>S-adenosyl-L-methionine</name>
        <dbReference type="ChEBI" id="CHEBI:59789"/>
    </ligand>
</feature>
<evidence type="ECO:0000256" key="4">
    <source>
        <dbReference type="ARBA" id="ARBA00012834"/>
    </source>
</evidence>
<keyword evidence="7 9" id="KW-0949">S-adenosyl-L-methionine</keyword>
<feature type="binding site" evidence="9">
    <location>
        <position position="105"/>
    </location>
    <ligand>
        <name>S-adenosyl-L-methionine</name>
        <dbReference type="ChEBI" id="CHEBI:59789"/>
    </ligand>
</feature>
<evidence type="ECO:0000256" key="5">
    <source>
        <dbReference type="ARBA" id="ARBA00022603"/>
    </source>
</evidence>
<sequence>MDTEADFGDNALGGQIQMRRRTNSSTDDYSVQKTNDDATQCKYAAVQLHYFEDPFLSRFYTPSIDTPLRRDPEISIGYWARVAAMHKYVTEFLAAHPDGQILNLGCGFDTLFWRLKSAGTPFKKVVEIDFSSVTARKMRQILKPGKPDVVGLFSETPREVQHCDLHCGDYHLIGADIRQWKELEEKLETTGVDAKLPTLVLAECVLVYMGETESHTLLKNLAAMFSTITFVNYEQLNTNDSFGKIMEENLLRRGLILPGLSACETPEKQAARFIEAGFTNVKVFDMHTIYTTMLDSEERKRIEAIQHLDEMELLRQLLEHYGIVIATS</sequence>
<dbReference type="Proteomes" id="UP001177023">
    <property type="component" value="Unassembled WGS sequence"/>
</dbReference>
<evidence type="ECO:0000256" key="6">
    <source>
        <dbReference type="ARBA" id="ARBA00022679"/>
    </source>
</evidence>
<organism evidence="11 12">
    <name type="scientific">Mesorhabditis spiculigera</name>
    <dbReference type="NCBI Taxonomy" id="96644"/>
    <lineage>
        <taxon>Eukaryota</taxon>
        <taxon>Metazoa</taxon>
        <taxon>Ecdysozoa</taxon>
        <taxon>Nematoda</taxon>
        <taxon>Chromadorea</taxon>
        <taxon>Rhabditida</taxon>
        <taxon>Rhabditina</taxon>
        <taxon>Rhabditomorpha</taxon>
        <taxon>Rhabditoidea</taxon>
        <taxon>Rhabditidae</taxon>
        <taxon>Mesorhabditinae</taxon>
        <taxon>Mesorhabditis</taxon>
    </lineage>
</organism>
<dbReference type="InterPro" id="IPR016651">
    <property type="entry name" value="LCMT1"/>
</dbReference>
<dbReference type="AlphaFoldDB" id="A0AA36DFD7"/>
<dbReference type="GO" id="GO:0009966">
    <property type="term" value="P:regulation of signal transduction"/>
    <property type="evidence" value="ECO:0007669"/>
    <property type="project" value="UniProtKB-ARBA"/>
</dbReference>
<dbReference type="Pfam" id="PF04072">
    <property type="entry name" value="LCM"/>
    <property type="match status" value="1"/>
</dbReference>
<dbReference type="EMBL" id="CATQJA010002709">
    <property type="protein sequence ID" value="CAJ0586583.1"/>
    <property type="molecule type" value="Genomic_DNA"/>
</dbReference>
<feature type="non-terminal residue" evidence="11">
    <location>
        <position position="328"/>
    </location>
</feature>
<evidence type="ECO:0000256" key="1">
    <source>
        <dbReference type="ARBA" id="ARBA00000724"/>
    </source>
</evidence>
<proteinExistence type="inferred from homology"/>
<evidence type="ECO:0000313" key="11">
    <source>
        <dbReference type="EMBL" id="CAJ0586583.1"/>
    </source>
</evidence>
<comment type="function">
    <text evidence="2">Methylates the carboxyl group of the C-terminal leucine residue of protein phosphatase 2A catalytic subunits to form alpha-leucine ester residues.</text>
</comment>
<name>A0AA36DFD7_9BILA</name>
<evidence type="ECO:0000256" key="10">
    <source>
        <dbReference type="SAM" id="MobiDB-lite"/>
    </source>
</evidence>
<dbReference type="Gene3D" id="3.40.50.150">
    <property type="entry name" value="Vaccinia Virus protein VP39"/>
    <property type="match status" value="1"/>
</dbReference>
<reference evidence="11" key="1">
    <citation type="submission" date="2023-06" db="EMBL/GenBank/DDBJ databases">
        <authorList>
            <person name="Delattre M."/>
        </authorList>
    </citation>
    <scope>NUCLEOTIDE SEQUENCE</scope>
    <source>
        <strain evidence="11">AF72</strain>
    </source>
</reference>
<dbReference type="PIRSF" id="PIRSF016305">
    <property type="entry name" value="LCM_mtfrase"/>
    <property type="match status" value="1"/>
</dbReference>
<accession>A0AA36DFD7</accession>
<dbReference type="PANTHER" id="PTHR13600:SF33">
    <property type="entry name" value="LEUCINE CARBOXYL METHYLTRANSFERASE 1"/>
    <property type="match status" value="1"/>
</dbReference>
<evidence type="ECO:0000256" key="2">
    <source>
        <dbReference type="ARBA" id="ARBA00003455"/>
    </source>
</evidence>
<dbReference type="GO" id="GO:0018423">
    <property type="term" value="F:protein C-terminal leucine carboxyl O-methyltransferase activity"/>
    <property type="evidence" value="ECO:0007669"/>
    <property type="project" value="UniProtKB-EC"/>
</dbReference>
<feature type="binding site" evidence="9">
    <location>
        <position position="81"/>
    </location>
    <ligand>
        <name>S-adenosyl-L-methionine</name>
        <dbReference type="ChEBI" id="CHEBI:59789"/>
    </ligand>
</feature>
<evidence type="ECO:0000256" key="3">
    <source>
        <dbReference type="ARBA" id="ARBA00010703"/>
    </source>
</evidence>
<dbReference type="FunFam" id="3.40.50.150:FF:000092">
    <property type="entry name" value="Leucine carboxyl methyltransferase 1"/>
    <property type="match status" value="1"/>
</dbReference>
<keyword evidence="12" id="KW-1185">Reference proteome</keyword>
<dbReference type="GO" id="GO:0005829">
    <property type="term" value="C:cytosol"/>
    <property type="evidence" value="ECO:0007669"/>
    <property type="project" value="TreeGrafter"/>
</dbReference>
<evidence type="ECO:0000313" key="12">
    <source>
        <dbReference type="Proteomes" id="UP001177023"/>
    </source>
</evidence>
<comment type="catalytic activity">
    <reaction evidence="1">
        <text>[phosphatase 2A protein]-C-terminal L-leucine + S-adenosyl-L-methionine = [phosphatase 2A protein]-C-terminal L-leucine methyl ester + S-adenosyl-L-homocysteine</text>
        <dbReference type="Rhea" id="RHEA:48544"/>
        <dbReference type="Rhea" id="RHEA-COMP:12134"/>
        <dbReference type="Rhea" id="RHEA-COMP:12135"/>
        <dbReference type="ChEBI" id="CHEBI:57856"/>
        <dbReference type="ChEBI" id="CHEBI:59789"/>
        <dbReference type="ChEBI" id="CHEBI:90516"/>
        <dbReference type="ChEBI" id="CHEBI:90517"/>
        <dbReference type="EC" id="2.1.1.233"/>
    </reaction>
</comment>
<gene>
    <name evidence="11" type="ORF">MSPICULIGERA_LOCUS24582</name>
</gene>
<dbReference type="EC" id="2.1.1.233" evidence="4"/>
<dbReference type="InterPro" id="IPR007213">
    <property type="entry name" value="Ppm1/Ppm2/Tcmp"/>
</dbReference>
<feature type="binding site" evidence="9">
    <location>
        <position position="203"/>
    </location>
    <ligand>
        <name>S-adenosyl-L-methionine</name>
        <dbReference type="ChEBI" id="CHEBI:59789"/>
    </ligand>
</feature>
<comment type="similarity">
    <text evidence="3">Belongs to the methyltransferase superfamily. LCMT family.</text>
</comment>
<dbReference type="PANTHER" id="PTHR13600">
    <property type="entry name" value="LEUCINE CARBOXYL METHYLTRANSFERASE"/>
    <property type="match status" value="1"/>
</dbReference>
<evidence type="ECO:0000256" key="7">
    <source>
        <dbReference type="ARBA" id="ARBA00022691"/>
    </source>
</evidence>
<evidence type="ECO:0000256" key="9">
    <source>
        <dbReference type="PIRSR" id="PIRSR016305-1"/>
    </source>
</evidence>
<dbReference type="InterPro" id="IPR029063">
    <property type="entry name" value="SAM-dependent_MTases_sf"/>
</dbReference>
<dbReference type="SUPFAM" id="SSF53335">
    <property type="entry name" value="S-adenosyl-L-methionine-dependent methyltransferases"/>
    <property type="match status" value="1"/>
</dbReference>